<evidence type="ECO:0000313" key="7">
    <source>
        <dbReference type="Proteomes" id="UP001255416"/>
    </source>
</evidence>
<dbReference type="Gene3D" id="3.40.50.2300">
    <property type="match status" value="1"/>
</dbReference>
<comment type="caution">
    <text evidence="3">Lacks conserved residue(s) required for the propagation of feature annotation.</text>
</comment>
<sequence length="465" mass="50608">MQGTILIVDGVSTNRIMLKVQLSAAYYHVVQSNGIDGLEALIRRTRPELIVTAMTLPDGSAHDVRALLNRDDSMRNTPIIAVTAHNDRAARFAALKGGIDDVLCQPLDDLILQARIRSLIRARSSTEELHLRDSSQPAMGFAEPAAAFAPPSNIALLTSQACTGAVWRARLKDLSNHKLQCHRIDDIHAMMTGQPPDAIIVDLTDDRTEPALRLLVDLRSRAFSSQAALIAIIPETDRHLGADALDRGAHDILQNGFCAEELSLRIDAQLRRKKQSDRFRDSVRDGLRAAVRDPMTGLFNRRYALPHLAATANEAARTGSSFAVMLADLDHFKQINDCFGHPAGDSVLIETARRLQSQVRARDMIARVGGEEFMIVIPDADQHAATLAADRLCRQINALPFHCAGVSQPINVTTSIGVVVGSPPHSMAQIQPDQHAQLLISQADRALYGAKHAGRNQVSLIGVAA</sequence>
<dbReference type="PANTHER" id="PTHR45138">
    <property type="entry name" value="REGULATORY COMPONENTS OF SENSORY TRANSDUCTION SYSTEM"/>
    <property type="match status" value="1"/>
</dbReference>
<keyword evidence="6" id="KW-0548">Nucleotidyltransferase</keyword>
<dbReference type="InterPro" id="IPR043128">
    <property type="entry name" value="Rev_trsase/Diguanyl_cyclase"/>
</dbReference>
<evidence type="ECO:0000256" key="2">
    <source>
        <dbReference type="ARBA" id="ARBA00034247"/>
    </source>
</evidence>
<evidence type="ECO:0000256" key="3">
    <source>
        <dbReference type="PROSITE-ProRule" id="PRU00169"/>
    </source>
</evidence>
<dbReference type="RefSeq" id="WP_316774247.1">
    <property type="nucleotide sequence ID" value="NZ_JASMWN010000003.1"/>
</dbReference>
<keyword evidence="7" id="KW-1185">Reference proteome</keyword>
<dbReference type="Pfam" id="PF00072">
    <property type="entry name" value="Response_reg"/>
    <property type="match status" value="1"/>
</dbReference>
<dbReference type="InterPro" id="IPR050469">
    <property type="entry name" value="Diguanylate_Cyclase"/>
</dbReference>
<dbReference type="EC" id="2.7.7.65" evidence="1"/>
<dbReference type="Proteomes" id="UP001255416">
    <property type="component" value="Unassembled WGS sequence"/>
</dbReference>
<dbReference type="SMART" id="SM00448">
    <property type="entry name" value="REC"/>
    <property type="match status" value="1"/>
</dbReference>
<dbReference type="PROSITE" id="PS50887">
    <property type="entry name" value="GGDEF"/>
    <property type="match status" value="1"/>
</dbReference>
<dbReference type="PROSITE" id="PS50110">
    <property type="entry name" value="RESPONSE_REGULATORY"/>
    <property type="match status" value="1"/>
</dbReference>
<accession>A0ABU3VB51</accession>
<dbReference type="NCBIfam" id="TIGR00254">
    <property type="entry name" value="GGDEF"/>
    <property type="match status" value="1"/>
</dbReference>
<dbReference type="GO" id="GO:0052621">
    <property type="term" value="F:diguanylate cyclase activity"/>
    <property type="evidence" value="ECO:0007669"/>
    <property type="project" value="UniProtKB-EC"/>
</dbReference>
<dbReference type="InterPro" id="IPR001789">
    <property type="entry name" value="Sig_transdc_resp-reg_receiver"/>
</dbReference>
<organism evidence="6 7">
    <name type="scientific">Sedimentitalea todarodis</name>
    <dbReference type="NCBI Taxonomy" id="1631240"/>
    <lineage>
        <taxon>Bacteria</taxon>
        <taxon>Pseudomonadati</taxon>
        <taxon>Pseudomonadota</taxon>
        <taxon>Alphaproteobacteria</taxon>
        <taxon>Rhodobacterales</taxon>
        <taxon>Paracoccaceae</taxon>
        <taxon>Sedimentitalea</taxon>
    </lineage>
</organism>
<dbReference type="SMART" id="SM00267">
    <property type="entry name" value="GGDEF"/>
    <property type="match status" value="1"/>
</dbReference>
<keyword evidence="6" id="KW-0808">Transferase</keyword>
<name>A0ABU3VB51_9RHOB</name>
<comment type="catalytic activity">
    <reaction evidence="2">
        <text>2 GTP = 3',3'-c-di-GMP + 2 diphosphate</text>
        <dbReference type="Rhea" id="RHEA:24898"/>
        <dbReference type="ChEBI" id="CHEBI:33019"/>
        <dbReference type="ChEBI" id="CHEBI:37565"/>
        <dbReference type="ChEBI" id="CHEBI:58805"/>
        <dbReference type="EC" id="2.7.7.65"/>
    </reaction>
</comment>
<proteinExistence type="predicted"/>
<dbReference type="Gene3D" id="3.30.70.270">
    <property type="match status" value="1"/>
</dbReference>
<reference evidence="7" key="1">
    <citation type="submission" date="2023-05" db="EMBL/GenBank/DDBJ databases">
        <title>Sedimentitalea sp. nov. JM2-8.</title>
        <authorList>
            <person name="Huang J."/>
        </authorList>
    </citation>
    <scope>NUCLEOTIDE SEQUENCE [LARGE SCALE GENOMIC DNA]</scope>
    <source>
        <strain evidence="7">KHS03</strain>
    </source>
</reference>
<comment type="caution">
    <text evidence="6">The sequence shown here is derived from an EMBL/GenBank/DDBJ whole genome shotgun (WGS) entry which is preliminary data.</text>
</comment>
<evidence type="ECO:0000259" key="4">
    <source>
        <dbReference type="PROSITE" id="PS50110"/>
    </source>
</evidence>
<feature type="domain" description="GGDEF" evidence="5">
    <location>
        <begin position="320"/>
        <end position="463"/>
    </location>
</feature>
<dbReference type="CDD" id="cd01949">
    <property type="entry name" value="GGDEF"/>
    <property type="match status" value="1"/>
</dbReference>
<dbReference type="Pfam" id="PF00990">
    <property type="entry name" value="GGDEF"/>
    <property type="match status" value="1"/>
</dbReference>
<dbReference type="SUPFAM" id="SSF52172">
    <property type="entry name" value="CheY-like"/>
    <property type="match status" value="2"/>
</dbReference>
<dbReference type="InterPro" id="IPR011006">
    <property type="entry name" value="CheY-like_superfamily"/>
</dbReference>
<evidence type="ECO:0000256" key="1">
    <source>
        <dbReference type="ARBA" id="ARBA00012528"/>
    </source>
</evidence>
<dbReference type="InterPro" id="IPR000160">
    <property type="entry name" value="GGDEF_dom"/>
</dbReference>
<dbReference type="EMBL" id="JASMWN010000003">
    <property type="protein sequence ID" value="MDU9003392.1"/>
    <property type="molecule type" value="Genomic_DNA"/>
</dbReference>
<dbReference type="InterPro" id="IPR029787">
    <property type="entry name" value="Nucleotide_cyclase"/>
</dbReference>
<gene>
    <name evidence="6" type="ORF">QO231_05925</name>
</gene>
<protein>
    <recommendedName>
        <fullName evidence="1">diguanylate cyclase</fullName>
        <ecNumber evidence="1">2.7.7.65</ecNumber>
    </recommendedName>
</protein>
<evidence type="ECO:0000259" key="5">
    <source>
        <dbReference type="PROSITE" id="PS50887"/>
    </source>
</evidence>
<dbReference type="SUPFAM" id="SSF55073">
    <property type="entry name" value="Nucleotide cyclase"/>
    <property type="match status" value="1"/>
</dbReference>
<evidence type="ECO:0000313" key="6">
    <source>
        <dbReference type="EMBL" id="MDU9003392.1"/>
    </source>
</evidence>
<feature type="domain" description="Response regulatory" evidence="4">
    <location>
        <begin position="4"/>
        <end position="120"/>
    </location>
</feature>
<dbReference type="PANTHER" id="PTHR45138:SF9">
    <property type="entry name" value="DIGUANYLATE CYCLASE DGCM-RELATED"/>
    <property type="match status" value="1"/>
</dbReference>